<feature type="compositionally biased region" description="Polar residues" evidence="2">
    <location>
        <begin position="343"/>
        <end position="352"/>
    </location>
</feature>
<feature type="region of interest" description="Disordered" evidence="2">
    <location>
        <begin position="330"/>
        <end position="352"/>
    </location>
</feature>
<comment type="caution">
    <text evidence="3">The sequence shown here is derived from an EMBL/GenBank/DDBJ whole genome shotgun (WGS) entry which is preliminary data.</text>
</comment>
<dbReference type="InterPro" id="IPR005321">
    <property type="entry name" value="Peptidase_S58_DmpA"/>
</dbReference>
<name>A0A512PA18_9CELL</name>
<protein>
    <recommendedName>
        <fullName evidence="5">Peptidase S58</fullName>
    </recommendedName>
</protein>
<comment type="similarity">
    <text evidence="1">Belongs to the peptidase S58 family.</text>
</comment>
<evidence type="ECO:0000313" key="3">
    <source>
        <dbReference type="EMBL" id="GEP68051.1"/>
    </source>
</evidence>
<dbReference type="PANTHER" id="PTHR36512:SF3">
    <property type="entry name" value="BLR5678 PROTEIN"/>
    <property type="match status" value="1"/>
</dbReference>
<reference evidence="3 4" key="1">
    <citation type="submission" date="2019-07" db="EMBL/GenBank/DDBJ databases">
        <title>Whole genome shotgun sequence of Cellulomonas soli NBRC 109434.</title>
        <authorList>
            <person name="Hosoyama A."/>
            <person name="Uohara A."/>
            <person name="Ohji S."/>
            <person name="Ichikawa N."/>
        </authorList>
    </citation>
    <scope>NUCLEOTIDE SEQUENCE [LARGE SCALE GENOMIC DNA]</scope>
    <source>
        <strain evidence="3 4">NBRC 109434</strain>
    </source>
</reference>
<evidence type="ECO:0000256" key="2">
    <source>
        <dbReference type="SAM" id="MobiDB-lite"/>
    </source>
</evidence>
<dbReference type="Pfam" id="PF03576">
    <property type="entry name" value="Peptidase_S58"/>
    <property type="match status" value="1"/>
</dbReference>
<dbReference type="SUPFAM" id="SSF56266">
    <property type="entry name" value="DmpA/ArgJ-like"/>
    <property type="match status" value="1"/>
</dbReference>
<organism evidence="3 4">
    <name type="scientific">Cellulomonas soli</name>
    <dbReference type="NCBI Taxonomy" id="931535"/>
    <lineage>
        <taxon>Bacteria</taxon>
        <taxon>Bacillati</taxon>
        <taxon>Actinomycetota</taxon>
        <taxon>Actinomycetes</taxon>
        <taxon>Micrococcales</taxon>
        <taxon>Cellulomonadaceae</taxon>
        <taxon>Cellulomonas</taxon>
    </lineage>
</organism>
<sequence length="352" mass="34377">MSEVGSITDVAGIRVGHSTRIGDGWLTGVTVVLPPPGTLGAVDVRGGAPGTHETDALAVGAAAPYPHALVLTGGSAYGLVAAAGVQRWCAQQGLGHPVGPLPHQVVPVVPAAAVYDLGRGGDFGAHPTLEMGYEAALAAGASGSGGPVARGTVGAGTGATVVNEAFKGGVGTASVRVPVTDGEVVVGALVVVNAFGTPVVAGAVADLPPRVDGQVAPPLNTVLVVVATDARLSGGQLHRTASAGHDGLARALDPTHTLADGDTVFALATGAVVLPGDDGTGDPRPVRDVLLAIQAASAHAVQAAVLDAVRSATAVLTPAVDLAPYPLGALPLTPLPREPLPHATSSGSTGRD</sequence>
<evidence type="ECO:0000256" key="1">
    <source>
        <dbReference type="ARBA" id="ARBA00007068"/>
    </source>
</evidence>
<dbReference type="InterPro" id="IPR016117">
    <property type="entry name" value="ArgJ-like_dom_sf"/>
</dbReference>
<dbReference type="PANTHER" id="PTHR36512">
    <property type="entry name" value="D-AMINOPEPTIDASE"/>
    <property type="match status" value="1"/>
</dbReference>
<gene>
    <name evidence="3" type="ORF">CSO01_07660</name>
</gene>
<dbReference type="AlphaFoldDB" id="A0A512PA18"/>
<keyword evidence="4" id="KW-1185">Reference proteome</keyword>
<dbReference type="EMBL" id="BKAL01000002">
    <property type="protein sequence ID" value="GEP68051.1"/>
    <property type="molecule type" value="Genomic_DNA"/>
</dbReference>
<accession>A0A512PA18</accession>
<evidence type="ECO:0008006" key="5">
    <source>
        <dbReference type="Google" id="ProtNLM"/>
    </source>
</evidence>
<dbReference type="RefSeq" id="WP_146951810.1">
    <property type="nucleotide sequence ID" value="NZ_BAABBJ010000015.1"/>
</dbReference>
<dbReference type="GO" id="GO:0004177">
    <property type="term" value="F:aminopeptidase activity"/>
    <property type="evidence" value="ECO:0007669"/>
    <property type="project" value="TreeGrafter"/>
</dbReference>
<dbReference type="OrthoDB" id="9808347at2"/>
<proteinExistence type="inferred from homology"/>
<dbReference type="Proteomes" id="UP000321798">
    <property type="component" value="Unassembled WGS sequence"/>
</dbReference>
<evidence type="ECO:0000313" key="4">
    <source>
        <dbReference type="Proteomes" id="UP000321798"/>
    </source>
</evidence>
<dbReference type="Gene3D" id="3.60.70.12">
    <property type="entry name" value="L-amino peptidase D-ALA esterase/amidase"/>
    <property type="match status" value="1"/>
</dbReference>